<organism evidence="1 2">
    <name type="scientific">Petralouisia muris</name>
    <dbReference type="NCBI Taxonomy" id="3032872"/>
    <lineage>
        <taxon>Bacteria</taxon>
        <taxon>Bacillati</taxon>
        <taxon>Bacillota</taxon>
        <taxon>Clostridia</taxon>
        <taxon>Lachnospirales</taxon>
        <taxon>Lachnospiraceae</taxon>
        <taxon>Petralouisia</taxon>
    </lineage>
</organism>
<dbReference type="EMBL" id="SRYA01000052">
    <property type="protein sequence ID" value="TGY91622.1"/>
    <property type="molecule type" value="Genomic_DNA"/>
</dbReference>
<protein>
    <submittedName>
        <fullName evidence="1">Uncharacterized protein</fullName>
    </submittedName>
</protein>
<accession>A0AC61RRI6</accession>
<name>A0AC61RRI6_9FIRM</name>
<comment type="caution">
    <text evidence="1">The sequence shown here is derived from an EMBL/GenBank/DDBJ whole genome shotgun (WGS) entry which is preliminary data.</text>
</comment>
<evidence type="ECO:0000313" key="1">
    <source>
        <dbReference type="EMBL" id="TGY91622.1"/>
    </source>
</evidence>
<dbReference type="Proteomes" id="UP000304953">
    <property type="component" value="Unassembled WGS sequence"/>
</dbReference>
<gene>
    <name evidence="1" type="ORF">E5329_20195</name>
</gene>
<sequence>MTAGGSDNYTFQIGGDGMQQDGNGSFTIGSEEKQQNSPEKMAFAVRDDMDYARFKELMGKADDLLGGSSNYAVDSLIGYGIVPLTYEEAKERYDLSISSDKVTGVPKWRR</sequence>
<keyword evidence="2" id="KW-1185">Reference proteome</keyword>
<evidence type="ECO:0000313" key="2">
    <source>
        <dbReference type="Proteomes" id="UP000304953"/>
    </source>
</evidence>
<proteinExistence type="predicted"/>
<reference evidence="1" key="1">
    <citation type="submission" date="2019-04" db="EMBL/GenBank/DDBJ databases">
        <title>Microbes associate with the intestines of laboratory mice.</title>
        <authorList>
            <person name="Navarre W."/>
            <person name="Wong E."/>
            <person name="Huang K."/>
            <person name="Tropini C."/>
            <person name="Ng K."/>
            <person name="Yu B."/>
        </authorList>
    </citation>
    <scope>NUCLEOTIDE SEQUENCE</scope>
    <source>
        <strain evidence="1">NM01_1-7b</strain>
    </source>
</reference>